<proteinExistence type="predicted"/>
<evidence type="ECO:0000313" key="2">
    <source>
        <dbReference type="Proteomes" id="UP000199421"/>
    </source>
</evidence>
<dbReference type="AlphaFoldDB" id="A0A1H7IJC0"/>
<protein>
    <submittedName>
        <fullName evidence="1">Uncharacterized protein</fullName>
    </submittedName>
</protein>
<gene>
    <name evidence="1" type="ORF">SAMN05661044_00725</name>
</gene>
<dbReference type="Proteomes" id="UP000199421">
    <property type="component" value="Unassembled WGS sequence"/>
</dbReference>
<keyword evidence="2" id="KW-1185">Reference proteome</keyword>
<evidence type="ECO:0000313" key="1">
    <source>
        <dbReference type="EMBL" id="SEK62559.1"/>
    </source>
</evidence>
<dbReference type="RefSeq" id="WP_093318433.1">
    <property type="nucleotide sequence ID" value="NZ_FOAF01000001.1"/>
</dbReference>
<name>A0A1H7IJC0_OLID1</name>
<organism evidence="1 2">
    <name type="scientific">Olivibacter domesticus</name>
    <name type="common">Pseudosphingobacterium domesticum</name>
    <dbReference type="NCBI Taxonomy" id="407022"/>
    <lineage>
        <taxon>Bacteria</taxon>
        <taxon>Pseudomonadati</taxon>
        <taxon>Bacteroidota</taxon>
        <taxon>Sphingobacteriia</taxon>
        <taxon>Sphingobacteriales</taxon>
        <taxon>Sphingobacteriaceae</taxon>
        <taxon>Olivibacter</taxon>
    </lineage>
</organism>
<accession>A0A1H7IJC0</accession>
<sequence>MKTTETLEKQVVEFLTLLAIQKREEIKNIQSIIDRISRKETQVGNNVDSTLSILNIMPKEPERKSKKTKPVLGPINKFNERDKLDKKIAYALTKLGAGFRQDILDEIQRMQPDRDPHKVEHALAVRLSFLLKHNLIGYRKIGRRYEYCLI</sequence>
<reference evidence="2" key="1">
    <citation type="submission" date="2016-10" db="EMBL/GenBank/DDBJ databases">
        <authorList>
            <person name="Varghese N."/>
            <person name="Submissions S."/>
        </authorList>
    </citation>
    <scope>NUCLEOTIDE SEQUENCE [LARGE SCALE GENOMIC DNA]</scope>
    <source>
        <strain evidence="2">DSM 18733</strain>
    </source>
</reference>
<dbReference type="OrthoDB" id="796276at2"/>
<dbReference type="EMBL" id="FOAF01000001">
    <property type="protein sequence ID" value="SEK62559.1"/>
    <property type="molecule type" value="Genomic_DNA"/>
</dbReference>